<dbReference type="EMBL" id="JANUGP010000024">
    <property type="protein sequence ID" value="MCS0604700.1"/>
    <property type="molecule type" value="Genomic_DNA"/>
</dbReference>
<dbReference type="RefSeq" id="WP_258781472.1">
    <property type="nucleotide sequence ID" value="NZ_JANUGP010000024.1"/>
</dbReference>
<evidence type="ECO:0000313" key="3">
    <source>
        <dbReference type="Proteomes" id="UP001205612"/>
    </source>
</evidence>
<comment type="caution">
    <text evidence="2">The sequence shown here is derived from an EMBL/GenBank/DDBJ whole genome shotgun (WGS) entry which is preliminary data.</text>
</comment>
<keyword evidence="3" id="KW-1185">Reference proteome</keyword>
<evidence type="ECO:0000313" key="2">
    <source>
        <dbReference type="EMBL" id="MCS0604700.1"/>
    </source>
</evidence>
<feature type="signal peptide" evidence="1">
    <location>
        <begin position="1"/>
        <end position="31"/>
    </location>
</feature>
<organism evidence="2 3">
    <name type="scientific">Streptomyces pyxinicus</name>
    <dbReference type="NCBI Taxonomy" id="2970331"/>
    <lineage>
        <taxon>Bacteria</taxon>
        <taxon>Bacillati</taxon>
        <taxon>Actinomycetota</taxon>
        <taxon>Actinomycetes</taxon>
        <taxon>Kitasatosporales</taxon>
        <taxon>Streptomycetaceae</taxon>
        <taxon>Streptomyces</taxon>
    </lineage>
</organism>
<feature type="chain" id="PRO_5045839205" evidence="1">
    <location>
        <begin position="32"/>
        <end position="115"/>
    </location>
</feature>
<name>A0ABT2B8F8_9ACTN</name>
<sequence>MNFRKTISAAVGLGIASGAALVAVSASPAVAESTCTTWKSSNGGTAYGKCTGGETRFSTHRVVAVCIGPDGKKFNREGPWVNTRKGETSKAVCSSDPGHTGIGVYSIKVVTDEPA</sequence>
<evidence type="ECO:0000256" key="1">
    <source>
        <dbReference type="SAM" id="SignalP"/>
    </source>
</evidence>
<dbReference type="Proteomes" id="UP001205612">
    <property type="component" value="Unassembled WGS sequence"/>
</dbReference>
<keyword evidence="1" id="KW-0732">Signal</keyword>
<reference evidence="2 3" key="1">
    <citation type="submission" date="2022-08" db="EMBL/GenBank/DDBJ databases">
        <authorList>
            <person name="Somphong A."/>
            <person name="Phongsopitanun W."/>
        </authorList>
    </citation>
    <scope>NUCLEOTIDE SEQUENCE [LARGE SCALE GENOMIC DNA]</scope>
    <source>
        <strain evidence="2 3">LP11</strain>
    </source>
</reference>
<proteinExistence type="predicted"/>
<gene>
    <name evidence="2" type="ORF">NX794_26295</name>
</gene>
<protein>
    <submittedName>
        <fullName evidence="2">Uncharacterized protein</fullName>
    </submittedName>
</protein>
<accession>A0ABT2B8F8</accession>